<dbReference type="Pfam" id="PF04138">
    <property type="entry name" value="GtrA_DPMS_TM"/>
    <property type="match status" value="1"/>
</dbReference>
<dbReference type="GO" id="GO:0000271">
    <property type="term" value="P:polysaccharide biosynthetic process"/>
    <property type="evidence" value="ECO:0007669"/>
    <property type="project" value="InterPro"/>
</dbReference>
<dbReference type="GO" id="GO:0005886">
    <property type="term" value="C:plasma membrane"/>
    <property type="evidence" value="ECO:0007669"/>
    <property type="project" value="TreeGrafter"/>
</dbReference>
<evidence type="ECO:0000256" key="6">
    <source>
        <dbReference type="SAM" id="Phobius"/>
    </source>
</evidence>
<dbReference type="Proteomes" id="UP000094757">
    <property type="component" value="Chromosome"/>
</dbReference>
<sequence>MNRLLSNFTDKERIEEVIRFLIVGGGCFLLEYILLYVLTEYMHIGYLVSSAIAFTVSLLVNYILCLLVVFNVKHQSSLEIGLFIITSLIGLIINQGVMWFLVEIIAWWYMFAKVIASGIVMIWNYITKRYILIRK</sequence>
<feature type="domain" description="GtrA/DPMS transmembrane" evidence="7">
    <location>
        <begin position="19"/>
        <end position="131"/>
    </location>
</feature>
<reference evidence="8" key="2">
    <citation type="submission" date="2016-08" db="EMBL/GenBank/DDBJ databases">
        <authorList>
            <person name="Seilhamer J.J."/>
        </authorList>
    </citation>
    <scope>NUCLEOTIDE SEQUENCE [LARGE SCALE GENOMIC DNA]</scope>
    <source>
        <strain evidence="8">F0677</strain>
    </source>
</reference>
<proteinExistence type="inferred from homology"/>
<dbReference type="Proteomes" id="UP000266262">
    <property type="component" value="Unassembled WGS sequence"/>
</dbReference>
<comment type="similarity">
    <text evidence="2">Belongs to the GtrA family.</text>
</comment>
<dbReference type="OrthoDB" id="9807815at2"/>
<reference evidence="10" key="1">
    <citation type="submission" date="2016-08" db="EMBL/GenBank/DDBJ databases">
        <authorList>
            <person name="Holder M.E."/>
            <person name="Ajami N.J."/>
            <person name="Petrosino J.F."/>
        </authorList>
    </citation>
    <scope>NUCLEOTIDE SEQUENCE [LARGE SCALE GENOMIC DNA]</scope>
    <source>
        <strain evidence="10">F0677</strain>
    </source>
</reference>
<reference evidence="9 11" key="3">
    <citation type="submission" date="2018-08" db="EMBL/GenBank/DDBJ databases">
        <title>Draft genome sequence of Dialister pneumosintes KCOM 1685.</title>
        <authorList>
            <person name="Kook J.-K."/>
            <person name="Park S.-N."/>
            <person name="Lim Y.K."/>
        </authorList>
    </citation>
    <scope>NUCLEOTIDE SEQUENCE [LARGE SCALE GENOMIC DNA]</scope>
    <source>
        <strain evidence="9 11">KCOM 1685</strain>
    </source>
</reference>
<feature type="transmembrane region" description="Helical" evidence="6">
    <location>
        <begin position="44"/>
        <end position="70"/>
    </location>
</feature>
<dbReference type="InterPro" id="IPR051401">
    <property type="entry name" value="GtrA_CellWall_Glycosyl"/>
</dbReference>
<evidence type="ECO:0000313" key="9">
    <source>
        <dbReference type="EMBL" id="RID95035.1"/>
    </source>
</evidence>
<feature type="transmembrane region" description="Helical" evidence="6">
    <location>
        <begin position="82"/>
        <end position="101"/>
    </location>
</feature>
<evidence type="ECO:0000313" key="8">
    <source>
        <dbReference type="EMBL" id="AOH39636.1"/>
    </source>
</evidence>
<dbReference type="EMBL" id="CP017037">
    <property type="protein sequence ID" value="AOH39636.1"/>
    <property type="molecule type" value="Genomic_DNA"/>
</dbReference>
<dbReference type="EMBL" id="QWKU01000001">
    <property type="protein sequence ID" value="RID95035.1"/>
    <property type="molecule type" value="Genomic_DNA"/>
</dbReference>
<evidence type="ECO:0000313" key="11">
    <source>
        <dbReference type="Proteomes" id="UP000266262"/>
    </source>
</evidence>
<dbReference type="KEGG" id="dpn:BCB69_03115"/>
<evidence type="ECO:0000256" key="4">
    <source>
        <dbReference type="ARBA" id="ARBA00022989"/>
    </source>
</evidence>
<comment type="subcellular location">
    <subcellularLocation>
        <location evidence="1">Membrane</location>
        <topology evidence="1">Multi-pass membrane protein</topology>
    </subcellularLocation>
</comment>
<protein>
    <submittedName>
        <fullName evidence="9">GtrA family protein</fullName>
    </submittedName>
    <submittedName>
        <fullName evidence="8">Sugar translocase</fullName>
    </submittedName>
</protein>
<evidence type="ECO:0000256" key="1">
    <source>
        <dbReference type="ARBA" id="ARBA00004141"/>
    </source>
</evidence>
<evidence type="ECO:0000259" key="7">
    <source>
        <dbReference type="Pfam" id="PF04138"/>
    </source>
</evidence>
<feature type="transmembrane region" description="Helical" evidence="6">
    <location>
        <begin position="107"/>
        <end position="126"/>
    </location>
</feature>
<dbReference type="AlphaFoldDB" id="A0A1B3WFE8"/>
<accession>A0A1B3WFE8</accession>
<keyword evidence="3 6" id="KW-0812">Transmembrane</keyword>
<keyword evidence="5 6" id="KW-0472">Membrane</keyword>
<feature type="transmembrane region" description="Helical" evidence="6">
    <location>
        <begin position="20"/>
        <end position="38"/>
    </location>
</feature>
<name>A0A1B3WFE8_9FIRM</name>
<gene>
    <name evidence="8" type="ORF">BCB69_03115</name>
    <name evidence="9" type="ORF">DX915_00075</name>
</gene>
<dbReference type="PANTHER" id="PTHR38459">
    <property type="entry name" value="PROPHAGE BACTOPRENOL-LINKED GLUCOSE TRANSLOCASE HOMOLOG"/>
    <property type="match status" value="1"/>
</dbReference>
<dbReference type="PANTHER" id="PTHR38459:SF1">
    <property type="entry name" value="PROPHAGE BACTOPRENOL-LINKED GLUCOSE TRANSLOCASE HOMOLOG"/>
    <property type="match status" value="1"/>
</dbReference>
<evidence type="ECO:0000256" key="5">
    <source>
        <dbReference type="ARBA" id="ARBA00023136"/>
    </source>
</evidence>
<keyword evidence="11" id="KW-1185">Reference proteome</keyword>
<evidence type="ECO:0000256" key="2">
    <source>
        <dbReference type="ARBA" id="ARBA00009399"/>
    </source>
</evidence>
<dbReference type="STRING" id="39950.BCB69_03115"/>
<dbReference type="InterPro" id="IPR007267">
    <property type="entry name" value="GtrA_DPMS_TM"/>
</dbReference>
<keyword evidence="4 6" id="KW-1133">Transmembrane helix</keyword>
<organism evidence="8 10">
    <name type="scientific">Dialister pneumosintes</name>
    <dbReference type="NCBI Taxonomy" id="39950"/>
    <lineage>
        <taxon>Bacteria</taxon>
        <taxon>Bacillati</taxon>
        <taxon>Bacillota</taxon>
        <taxon>Negativicutes</taxon>
        <taxon>Veillonellales</taxon>
        <taxon>Veillonellaceae</taxon>
        <taxon>Dialister</taxon>
    </lineage>
</organism>
<evidence type="ECO:0000256" key="3">
    <source>
        <dbReference type="ARBA" id="ARBA00022692"/>
    </source>
</evidence>
<evidence type="ECO:0000313" key="10">
    <source>
        <dbReference type="Proteomes" id="UP000094757"/>
    </source>
</evidence>